<reference evidence="5" key="1">
    <citation type="journal article" date="2023" name="Science">
        <title>Elucidation of the pathway for biosynthesis of saponin adjuvants from the soapbark tree.</title>
        <authorList>
            <person name="Reed J."/>
            <person name="Orme A."/>
            <person name="El-Demerdash A."/>
            <person name="Owen C."/>
            <person name="Martin L.B.B."/>
            <person name="Misra R.C."/>
            <person name="Kikuchi S."/>
            <person name="Rejzek M."/>
            <person name="Martin A.C."/>
            <person name="Harkess A."/>
            <person name="Leebens-Mack J."/>
            <person name="Louveau T."/>
            <person name="Stephenson M.J."/>
            <person name="Osbourn A."/>
        </authorList>
    </citation>
    <scope>NUCLEOTIDE SEQUENCE</scope>
    <source>
        <strain evidence="5">S10</strain>
    </source>
</reference>
<feature type="domain" description="NAD-dependent epimerase/dehydratase" evidence="4">
    <location>
        <begin position="8"/>
        <end position="246"/>
    </location>
</feature>
<dbReference type="KEGG" id="qsa:O6P43_027090"/>
<dbReference type="InterPro" id="IPR050425">
    <property type="entry name" value="NAD(P)_dehydrat-like"/>
</dbReference>
<dbReference type="EMBL" id="JARAOO010000011">
    <property type="protein sequence ID" value="KAJ7950981.1"/>
    <property type="molecule type" value="Genomic_DNA"/>
</dbReference>
<gene>
    <name evidence="5" type="ORF">O6P43_027090</name>
</gene>
<dbReference type="SUPFAM" id="SSF51735">
    <property type="entry name" value="NAD(P)-binding Rossmann-fold domains"/>
    <property type="match status" value="1"/>
</dbReference>
<evidence type="ECO:0000313" key="5">
    <source>
        <dbReference type="EMBL" id="KAJ7950981.1"/>
    </source>
</evidence>
<name>A0AAD7PCZ0_QUISA</name>
<keyword evidence="2" id="KW-0560">Oxidoreductase</keyword>
<evidence type="ECO:0000259" key="4">
    <source>
        <dbReference type="Pfam" id="PF01370"/>
    </source>
</evidence>
<protein>
    <submittedName>
        <fullName evidence="5">Dihydroflavonol-4-reductase</fullName>
    </submittedName>
</protein>
<dbReference type="GO" id="GO:0016616">
    <property type="term" value="F:oxidoreductase activity, acting on the CH-OH group of donors, NAD or NADP as acceptor"/>
    <property type="evidence" value="ECO:0007669"/>
    <property type="project" value="TreeGrafter"/>
</dbReference>
<evidence type="ECO:0000256" key="2">
    <source>
        <dbReference type="ARBA" id="ARBA00023002"/>
    </source>
</evidence>
<dbReference type="PANTHER" id="PTHR10366">
    <property type="entry name" value="NAD DEPENDENT EPIMERASE/DEHYDRATASE"/>
    <property type="match status" value="1"/>
</dbReference>
<proteinExistence type="inferred from homology"/>
<comment type="caution">
    <text evidence="5">The sequence shown here is derived from an EMBL/GenBank/DDBJ whole genome shotgun (WGS) entry which is preliminary data.</text>
</comment>
<dbReference type="Gene3D" id="3.40.50.720">
    <property type="entry name" value="NAD(P)-binding Rossmann-like Domain"/>
    <property type="match status" value="1"/>
</dbReference>
<dbReference type="FunFam" id="3.40.50.720:FF:000085">
    <property type="entry name" value="Dihydroflavonol reductase"/>
    <property type="match status" value="1"/>
</dbReference>
<sequence length="325" mass="35656">MEGNKGRVCVTGGAGHIASWLIMKLLENGYAVNTTIRSNPVHKEDATFLKSLLGASQNLEIFDADLNNPESFNAAIEGCIGVFHVAHPLEFEENESLEIVTERLVNGTLGILKACLNSKTVKRVVHTSSIASVVYNSKDVDVLDENFWTDIDYVKHNTVVGSYAISKTLTEKAALEFAEQNGMDVVTILPSFVVGPFICPKLAGSVRRALALIFGDKEEHCSYPLGAVHVDDLARAFIFLLHHSNPKGRYICSSEVVTVKMLSEFVSDKYPDLKVPTLDSLQNIKIHKSSVVSSKKLLDAGFKFNYGFEEMFGGAIQCCKDKGHL</sequence>
<dbReference type="Proteomes" id="UP001163823">
    <property type="component" value="Chromosome 11"/>
</dbReference>
<dbReference type="Pfam" id="PF01370">
    <property type="entry name" value="Epimerase"/>
    <property type="match status" value="1"/>
</dbReference>
<keyword evidence="6" id="KW-1185">Reference proteome</keyword>
<dbReference type="CDD" id="cd08958">
    <property type="entry name" value="FR_SDR_e"/>
    <property type="match status" value="1"/>
</dbReference>
<keyword evidence="1" id="KW-0521">NADP</keyword>
<dbReference type="InterPro" id="IPR036291">
    <property type="entry name" value="NAD(P)-bd_dom_sf"/>
</dbReference>
<evidence type="ECO:0000313" key="6">
    <source>
        <dbReference type="Proteomes" id="UP001163823"/>
    </source>
</evidence>
<evidence type="ECO:0000256" key="1">
    <source>
        <dbReference type="ARBA" id="ARBA00022857"/>
    </source>
</evidence>
<dbReference type="PANTHER" id="PTHR10366:SF563">
    <property type="entry name" value="CINNAMOYL-COA REDUCTASE 16"/>
    <property type="match status" value="1"/>
</dbReference>
<dbReference type="InterPro" id="IPR001509">
    <property type="entry name" value="Epimerase_deHydtase"/>
</dbReference>
<dbReference type="AlphaFoldDB" id="A0AAD7PCZ0"/>
<accession>A0AAD7PCZ0</accession>
<evidence type="ECO:0000256" key="3">
    <source>
        <dbReference type="ARBA" id="ARBA00023445"/>
    </source>
</evidence>
<organism evidence="5 6">
    <name type="scientific">Quillaja saponaria</name>
    <name type="common">Soap bark tree</name>
    <dbReference type="NCBI Taxonomy" id="32244"/>
    <lineage>
        <taxon>Eukaryota</taxon>
        <taxon>Viridiplantae</taxon>
        <taxon>Streptophyta</taxon>
        <taxon>Embryophyta</taxon>
        <taxon>Tracheophyta</taxon>
        <taxon>Spermatophyta</taxon>
        <taxon>Magnoliopsida</taxon>
        <taxon>eudicotyledons</taxon>
        <taxon>Gunneridae</taxon>
        <taxon>Pentapetalae</taxon>
        <taxon>rosids</taxon>
        <taxon>fabids</taxon>
        <taxon>Fabales</taxon>
        <taxon>Quillajaceae</taxon>
        <taxon>Quillaja</taxon>
    </lineage>
</organism>
<comment type="similarity">
    <text evidence="3">Belongs to the NAD(P)-dependent epimerase/dehydratase family. Dihydroflavonol-4-reductase subfamily.</text>
</comment>